<dbReference type="EMBL" id="DF974430">
    <property type="protein sequence ID" value="GAU48509.1"/>
    <property type="molecule type" value="Genomic_DNA"/>
</dbReference>
<dbReference type="AlphaFoldDB" id="A0A2Z6PNS1"/>
<evidence type="ECO:0008006" key="3">
    <source>
        <dbReference type="Google" id="ProtNLM"/>
    </source>
</evidence>
<dbReference type="Proteomes" id="UP000242715">
    <property type="component" value="Unassembled WGS sequence"/>
</dbReference>
<dbReference type="OrthoDB" id="1599069at2759"/>
<protein>
    <recommendedName>
        <fullName evidence="3">Aminotransferase-like plant mobile domain-containing protein</fullName>
    </recommendedName>
</protein>
<gene>
    <name evidence="1" type="ORF">TSUD_244290</name>
</gene>
<organism evidence="1 2">
    <name type="scientific">Trifolium subterraneum</name>
    <name type="common">Subterranean clover</name>
    <dbReference type="NCBI Taxonomy" id="3900"/>
    <lineage>
        <taxon>Eukaryota</taxon>
        <taxon>Viridiplantae</taxon>
        <taxon>Streptophyta</taxon>
        <taxon>Embryophyta</taxon>
        <taxon>Tracheophyta</taxon>
        <taxon>Spermatophyta</taxon>
        <taxon>Magnoliopsida</taxon>
        <taxon>eudicotyledons</taxon>
        <taxon>Gunneridae</taxon>
        <taxon>Pentapetalae</taxon>
        <taxon>rosids</taxon>
        <taxon>fabids</taxon>
        <taxon>Fabales</taxon>
        <taxon>Fabaceae</taxon>
        <taxon>Papilionoideae</taxon>
        <taxon>50 kb inversion clade</taxon>
        <taxon>NPAAA clade</taxon>
        <taxon>Hologalegina</taxon>
        <taxon>IRL clade</taxon>
        <taxon>Trifolieae</taxon>
        <taxon>Trifolium</taxon>
    </lineage>
</organism>
<reference evidence="2" key="1">
    <citation type="journal article" date="2017" name="Front. Plant Sci.">
        <title>Climate Clever Clovers: New Paradigm to Reduce the Environmental Footprint of Ruminants by Breeding Low Methanogenic Forages Utilizing Haplotype Variation.</title>
        <authorList>
            <person name="Kaur P."/>
            <person name="Appels R."/>
            <person name="Bayer P.E."/>
            <person name="Keeble-Gagnere G."/>
            <person name="Wang J."/>
            <person name="Hirakawa H."/>
            <person name="Shirasawa K."/>
            <person name="Vercoe P."/>
            <person name="Stefanova K."/>
            <person name="Durmic Z."/>
            <person name="Nichols P."/>
            <person name="Revell C."/>
            <person name="Isobe S.N."/>
            <person name="Edwards D."/>
            <person name="Erskine W."/>
        </authorList>
    </citation>
    <scope>NUCLEOTIDE SEQUENCE [LARGE SCALE GENOMIC DNA]</scope>
    <source>
        <strain evidence="2">cv. Daliak</strain>
    </source>
</reference>
<accession>A0A2Z6PNS1</accession>
<sequence>MVKYLGSSPTVADSEDYAIKTYMSVVGTTIFSSKAKSYVDFTYLMYLRDIELVNMYAWGPCNTVIPLHGAEQRHRP</sequence>
<keyword evidence="2" id="KW-1185">Reference proteome</keyword>
<proteinExistence type="predicted"/>
<evidence type="ECO:0000313" key="1">
    <source>
        <dbReference type="EMBL" id="GAU48509.1"/>
    </source>
</evidence>
<name>A0A2Z6PNS1_TRISU</name>
<evidence type="ECO:0000313" key="2">
    <source>
        <dbReference type="Proteomes" id="UP000242715"/>
    </source>
</evidence>